<sequence length="108" mass="12474">MEKIKRGPESVWRGVEGVVAHPALVVSNPTRWLHEWLGRAGVDAPSIWPVGQVVGPYSFVESISFTPFLRRENLMPLLTQHVNTILAFYFENDTLEWNHRPYYKPQKS</sequence>
<reference evidence="1 2" key="4">
    <citation type="journal article" date="2011" name="BMC Genomics">
        <title>RNA-Seq improves annotation of protein-coding genes in the cucumber genome.</title>
        <authorList>
            <person name="Li Z."/>
            <person name="Zhang Z."/>
            <person name="Yan P."/>
            <person name="Huang S."/>
            <person name="Fei Z."/>
            <person name="Lin K."/>
        </authorList>
    </citation>
    <scope>NUCLEOTIDE SEQUENCE [LARGE SCALE GENOMIC DNA]</scope>
    <source>
        <strain evidence="2">cv. 9930</strain>
    </source>
</reference>
<evidence type="ECO:0000313" key="1">
    <source>
        <dbReference type="EMBL" id="KGN48081.1"/>
    </source>
</evidence>
<reference evidence="1 2" key="3">
    <citation type="journal article" date="2010" name="BMC Genomics">
        <title>Transcriptome sequencing and comparative analysis of cucumber flowers with different sex types.</title>
        <authorList>
            <person name="Guo S."/>
            <person name="Zheng Y."/>
            <person name="Joung J.G."/>
            <person name="Liu S."/>
            <person name="Zhang Z."/>
            <person name="Crasta O.R."/>
            <person name="Sobral B.W."/>
            <person name="Xu Y."/>
            <person name="Huang S."/>
            <person name="Fei Z."/>
        </authorList>
    </citation>
    <scope>NUCLEOTIDE SEQUENCE [LARGE SCALE GENOMIC DNA]</scope>
    <source>
        <strain evidence="2">cv. 9930</strain>
    </source>
</reference>
<dbReference type="AlphaFoldDB" id="A0A0A0KK00"/>
<name>A0A0A0KK00_CUCSA</name>
<accession>A0A0A0KK00</accession>
<gene>
    <name evidence="1" type="ORF">Csa_6G429110</name>
</gene>
<proteinExistence type="predicted"/>
<evidence type="ECO:0000313" key="2">
    <source>
        <dbReference type="Proteomes" id="UP000029981"/>
    </source>
</evidence>
<protein>
    <submittedName>
        <fullName evidence="1">Uncharacterized protein</fullName>
    </submittedName>
</protein>
<keyword evidence="2" id="KW-1185">Reference proteome</keyword>
<dbReference type="EMBL" id="CM002927">
    <property type="protein sequence ID" value="KGN48081.1"/>
    <property type="molecule type" value="Genomic_DNA"/>
</dbReference>
<organism evidence="1 2">
    <name type="scientific">Cucumis sativus</name>
    <name type="common">Cucumber</name>
    <dbReference type="NCBI Taxonomy" id="3659"/>
    <lineage>
        <taxon>Eukaryota</taxon>
        <taxon>Viridiplantae</taxon>
        <taxon>Streptophyta</taxon>
        <taxon>Embryophyta</taxon>
        <taxon>Tracheophyta</taxon>
        <taxon>Spermatophyta</taxon>
        <taxon>Magnoliopsida</taxon>
        <taxon>eudicotyledons</taxon>
        <taxon>Gunneridae</taxon>
        <taxon>Pentapetalae</taxon>
        <taxon>rosids</taxon>
        <taxon>fabids</taxon>
        <taxon>Cucurbitales</taxon>
        <taxon>Cucurbitaceae</taxon>
        <taxon>Benincaseae</taxon>
        <taxon>Cucumis</taxon>
    </lineage>
</organism>
<dbReference type="Gramene" id="KGN48081">
    <property type="protein sequence ID" value="KGN48081"/>
    <property type="gene ID" value="Csa_6G429110"/>
</dbReference>
<reference evidence="1 2" key="1">
    <citation type="journal article" date="2009" name="Nat. Genet.">
        <title>The genome of the cucumber, Cucumis sativus L.</title>
        <authorList>
            <person name="Huang S."/>
            <person name="Li R."/>
            <person name="Zhang Z."/>
            <person name="Li L."/>
            <person name="Gu X."/>
            <person name="Fan W."/>
            <person name="Lucas W.J."/>
            <person name="Wang X."/>
            <person name="Xie B."/>
            <person name="Ni P."/>
            <person name="Ren Y."/>
            <person name="Zhu H."/>
            <person name="Li J."/>
            <person name="Lin K."/>
            <person name="Jin W."/>
            <person name="Fei Z."/>
            <person name="Li G."/>
            <person name="Staub J."/>
            <person name="Kilian A."/>
            <person name="van der Vossen E.A."/>
            <person name="Wu Y."/>
            <person name="Guo J."/>
            <person name="He J."/>
            <person name="Jia Z."/>
            <person name="Ren Y."/>
            <person name="Tian G."/>
            <person name="Lu Y."/>
            <person name="Ruan J."/>
            <person name="Qian W."/>
            <person name="Wang M."/>
            <person name="Huang Q."/>
            <person name="Li B."/>
            <person name="Xuan Z."/>
            <person name="Cao J."/>
            <person name="Asan"/>
            <person name="Wu Z."/>
            <person name="Zhang J."/>
            <person name="Cai Q."/>
            <person name="Bai Y."/>
            <person name="Zhao B."/>
            <person name="Han Y."/>
            <person name="Li Y."/>
            <person name="Li X."/>
            <person name="Wang S."/>
            <person name="Shi Q."/>
            <person name="Liu S."/>
            <person name="Cho W.K."/>
            <person name="Kim J.Y."/>
            <person name="Xu Y."/>
            <person name="Heller-Uszynska K."/>
            <person name="Miao H."/>
            <person name="Cheng Z."/>
            <person name="Zhang S."/>
            <person name="Wu J."/>
            <person name="Yang Y."/>
            <person name="Kang H."/>
            <person name="Li M."/>
            <person name="Liang H."/>
            <person name="Ren X."/>
            <person name="Shi Z."/>
            <person name="Wen M."/>
            <person name="Jian M."/>
            <person name="Yang H."/>
            <person name="Zhang G."/>
            <person name="Yang Z."/>
            <person name="Chen R."/>
            <person name="Liu S."/>
            <person name="Li J."/>
            <person name="Ma L."/>
            <person name="Liu H."/>
            <person name="Zhou Y."/>
            <person name="Zhao J."/>
            <person name="Fang X."/>
            <person name="Li G."/>
            <person name="Fang L."/>
            <person name="Li Y."/>
            <person name="Liu D."/>
            <person name="Zheng H."/>
            <person name="Zhang Y."/>
            <person name="Qin N."/>
            <person name="Li Z."/>
            <person name="Yang G."/>
            <person name="Yang S."/>
            <person name="Bolund L."/>
            <person name="Kristiansen K."/>
            <person name="Zheng H."/>
            <person name="Li S."/>
            <person name="Zhang X."/>
            <person name="Yang H."/>
            <person name="Wang J."/>
            <person name="Sun R."/>
            <person name="Zhang B."/>
            <person name="Jiang S."/>
            <person name="Wang J."/>
            <person name="Du Y."/>
            <person name="Li S."/>
        </authorList>
    </citation>
    <scope>NUCLEOTIDE SEQUENCE [LARGE SCALE GENOMIC DNA]</scope>
    <source>
        <strain evidence="2">cv. 9930</strain>
    </source>
</reference>
<reference evidence="1 2" key="2">
    <citation type="journal article" date="2009" name="PLoS ONE">
        <title>An integrated genetic and cytogenetic map of the cucumber genome.</title>
        <authorList>
            <person name="Ren Y."/>
            <person name="Zhang Z."/>
            <person name="Liu J."/>
            <person name="Staub J.E."/>
            <person name="Han Y."/>
            <person name="Cheng Z."/>
            <person name="Li X."/>
            <person name="Lu J."/>
            <person name="Miao H."/>
            <person name="Kang H."/>
            <person name="Xie B."/>
            <person name="Gu X."/>
            <person name="Wang X."/>
            <person name="Du Y."/>
            <person name="Jin W."/>
            <person name="Huang S."/>
        </authorList>
    </citation>
    <scope>NUCLEOTIDE SEQUENCE [LARGE SCALE GENOMIC DNA]</scope>
    <source>
        <strain evidence="2">cv. 9930</strain>
    </source>
</reference>
<dbReference type="Proteomes" id="UP000029981">
    <property type="component" value="Chromosome 6"/>
</dbReference>